<keyword evidence="2" id="KW-1003">Cell membrane</keyword>
<dbReference type="InterPro" id="IPR001851">
    <property type="entry name" value="ABC_transp_permease"/>
</dbReference>
<feature type="transmembrane region" description="Helical" evidence="6">
    <location>
        <begin position="132"/>
        <end position="154"/>
    </location>
</feature>
<protein>
    <submittedName>
        <fullName evidence="7">ABC transporter permease</fullName>
    </submittedName>
</protein>
<dbReference type="Proteomes" id="UP000242881">
    <property type="component" value="Unassembled WGS sequence"/>
</dbReference>
<dbReference type="AlphaFoldDB" id="A0A2J6WKC5"/>
<feature type="transmembrane region" description="Helical" evidence="6">
    <location>
        <begin position="86"/>
        <end position="105"/>
    </location>
</feature>
<feature type="transmembrane region" description="Helical" evidence="6">
    <location>
        <begin position="214"/>
        <end position="233"/>
    </location>
</feature>
<comment type="caution">
    <text evidence="7">The sequence shown here is derived from an EMBL/GenBank/DDBJ whole genome shotgun (WGS) entry which is preliminary data.</text>
</comment>
<dbReference type="Pfam" id="PF02653">
    <property type="entry name" value="BPD_transp_2"/>
    <property type="match status" value="1"/>
</dbReference>
<evidence type="ECO:0000313" key="7">
    <source>
        <dbReference type="EMBL" id="PMP70823.1"/>
    </source>
</evidence>
<evidence type="ECO:0000313" key="8">
    <source>
        <dbReference type="Proteomes" id="UP000242881"/>
    </source>
</evidence>
<evidence type="ECO:0000256" key="6">
    <source>
        <dbReference type="SAM" id="Phobius"/>
    </source>
</evidence>
<keyword evidence="3 6" id="KW-0812">Transmembrane</keyword>
<proteinExistence type="predicted"/>
<name>A0A2J6WKC5_9BACT</name>
<dbReference type="PANTHER" id="PTHR32196">
    <property type="entry name" value="ABC TRANSPORTER PERMEASE PROTEIN YPHD-RELATED-RELATED"/>
    <property type="match status" value="1"/>
</dbReference>
<dbReference type="GO" id="GO:0005886">
    <property type="term" value="C:plasma membrane"/>
    <property type="evidence" value="ECO:0007669"/>
    <property type="project" value="UniProtKB-SubCell"/>
</dbReference>
<keyword evidence="5 6" id="KW-0472">Membrane</keyword>
<gene>
    <name evidence="7" type="ORF">C0187_04710</name>
</gene>
<comment type="subcellular location">
    <subcellularLocation>
        <location evidence="1">Cell membrane</location>
        <topology evidence="1">Multi-pass membrane protein</topology>
    </subcellularLocation>
</comment>
<keyword evidence="4 6" id="KW-1133">Transmembrane helix</keyword>
<organism evidence="7 8">
    <name type="scientific">Calditerrivibrio nitroreducens</name>
    <dbReference type="NCBI Taxonomy" id="477976"/>
    <lineage>
        <taxon>Bacteria</taxon>
        <taxon>Pseudomonadati</taxon>
        <taxon>Deferribacterota</taxon>
        <taxon>Deferribacteres</taxon>
        <taxon>Deferribacterales</taxon>
        <taxon>Calditerrivibrionaceae</taxon>
    </lineage>
</organism>
<feature type="transmembrane region" description="Helical" evidence="6">
    <location>
        <begin position="181"/>
        <end position="202"/>
    </location>
</feature>
<dbReference type="GO" id="GO:0022857">
    <property type="term" value="F:transmembrane transporter activity"/>
    <property type="evidence" value="ECO:0007669"/>
    <property type="project" value="InterPro"/>
</dbReference>
<evidence type="ECO:0000256" key="1">
    <source>
        <dbReference type="ARBA" id="ARBA00004651"/>
    </source>
</evidence>
<feature type="transmembrane region" description="Helical" evidence="6">
    <location>
        <begin position="6"/>
        <end position="27"/>
    </location>
</feature>
<dbReference type="EMBL" id="PNIN01000048">
    <property type="protein sequence ID" value="PMP70823.1"/>
    <property type="molecule type" value="Genomic_DNA"/>
</dbReference>
<evidence type="ECO:0000256" key="3">
    <source>
        <dbReference type="ARBA" id="ARBA00022692"/>
    </source>
</evidence>
<evidence type="ECO:0000256" key="4">
    <source>
        <dbReference type="ARBA" id="ARBA00022989"/>
    </source>
</evidence>
<evidence type="ECO:0000256" key="2">
    <source>
        <dbReference type="ARBA" id="ARBA00022475"/>
    </source>
</evidence>
<feature type="transmembrane region" description="Helical" evidence="6">
    <location>
        <begin position="272"/>
        <end position="289"/>
    </location>
</feature>
<dbReference type="PANTHER" id="PTHR32196:SF69">
    <property type="entry name" value="BRANCHED-CHAIN AMINO ACID TRANSPORT SYSTEM, PERMEASE PROTEIN"/>
    <property type="match status" value="1"/>
</dbReference>
<feature type="transmembrane region" description="Helical" evidence="6">
    <location>
        <begin position="59"/>
        <end position="79"/>
    </location>
</feature>
<dbReference type="CDD" id="cd06574">
    <property type="entry name" value="TM_PBP1_branched-chain-AA_like"/>
    <property type="match status" value="1"/>
</dbReference>
<evidence type="ECO:0000256" key="5">
    <source>
        <dbReference type="ARBA" id="ARBA00023136"/>
    </source>
</evidence>
<sequence length="297" mass="31564">MSFYAFLGAIEQGLVYGIMALGVYITFRILDFPDLSVDGTFPLGASVAAVLIVHDINPYLSTIIAFFAGVVAGVITGILNTKLKILNLLSGILVMIALYSVNIRIMGQPNTSLLGYDTIFTPIEAFFGAERYMISPVVFLVVVIFLVIAMTWFFHTDIGLGMRGTGDNPKMVRAQGINHNFMVLLGLAFSNGLVALSGALVAQSQGSADVNMGIGTIVAGLASVILGEAFLDARTVFRGVLAVVLGSVVYRFAIAVALSFRVGSFQLNPSDLNLITAIIVTSALVSPGIKKVFKSRL</sequence>
<feature type="transmembrane region" description="Helical" evidence="6">
    <location>
        <begin position="240"/>
        <end position="260"/>
    </location>
</feature>
<accession>A0A2J6WKC5</accession>
<reference evidence="7 8" key="1">
    <citation type="submission" date="2018-01" db="EMBL/GenBank/DDBJ databases">
        <title>Metagenomic assembled genomes from two thermal pools in the Uzon Caldera, Kamchatka, Russia.</title>
        <authorList>
            <person name="Wilkins L."/>
            <person name="Ettinger C."/>
        </authorList>
    </citation>
    <scope>NUCLEOTIDE SEQUENCE [LARGE SCALE GENOMIC DNA]</scope>
    <source>
        <strain evidence="7">ZAV-05</strain>
    </source>
</reference>